<comment type="caution">
    <text evidence="1">The sequence shown here is derived from an EMBL/GenBank/DDBJ whole genome shotgun (WGS) entry which is preliminary data.</text>
</comment>
<organism evidence="1 2">
    <name type="scientific">Characodon lateralis</name>
    <dbReference type="NCBI Taxonomy" id="208331"/>
    <lineage>
        <taxon>Eukaryota</taxon>
        <taxon>Metazoa</taxon>
        <taxon>Chordata</taxon>
        <taxon>Craniata</taxon>
        <taxon>Vertebrata</taxon>
        <taxon>Euteleostomi</taxon>
        <taxon>Actinopterygii</taxon>
        <taxon>Neopterygii</taxon>
        <taxon>Teleostei</taxon>
        <taxon>Neoteleostei</taxon>
        <taxon>Acanthomorphata</taxon>
        <taxon>Ovalentaria</taxon>
        <taxon>Atherinomorphae</taxon>
        <taxon>Cyprinodontiformes</taxon>
        <taxon>Goodeidae</taxon>
        <taxon>Characodon</taxon>
    </lineage>
</organism>
<sequence>MFLCCSSERDAASLSAARTEDTSYGQIIIREAGDQQRIRERDAASVYSAVRTEDITYGQIIIRPKRTRGTASSPSDLSFTADRRSTCLSDEKVSCLFKLTRARQRKRRWKMERSSSHVNVC</sequence>
<name>A0ABU7CVZ5_9TELE</name>
<evidence type="ECO:0000313" key="2">
    <source>
        <dbReference type="Proteomes" id="UP001352852"/>
    </source>
</evidence>
<proteinExistence type="predicted"/>
<protein>
    <submittedName>
        <fullName evidence="1">Uncharacterized protein</fullName>
    </submittedName>
</protein>
<dbReference type="Proteomes" id="UP001352852">
    <property type="component" value="Unassembled WGS sequence"/>
</dbReference>
<gene>
    <name evidence="1" type="ORF">CHARACLAT_031871</name>
</gene>
<dbReference type="EMBL" id="JAHUTJ010005359">
    <property type="protein sequence ID" value="MED6266069.1"/>
    <property type="molecule type" value="Genomic_DNA"/>
</dbReference>
<keyword evidence="2" id="KW-1185">Reference proteome</keyword>
<reference evidence="1 2" key="1">
    <citation type="submission" date="2021-06" db="EMBL/GenBank/DDBJ databases">
        <authorList>
            <person name="Palmer J.M."/>
        </authorList>
    </citation>
    <scope>NUCLEOTIDE SEQUENCE [LARGE SCALE GENOMIC DNA]</scope>
    <source>
        <strain evidence="1 2">CL_MEX2019</strain>
        <tissue evidence="1">Muscle</tissue>
    </source>
</reference>
<evidence type="ECO:0000313" key="1">
    <source>
        <dbReference type="EMBL" id="MED6266069.1"/>
    </source>
</evidence>
<accession>A0ABU7CVZ5</accession>